<proteinExistence type="predicted"/>
<organism evidence="2 3">
    <name type="scientific">Friedmanniomyces simplex</name>
    <dbReference type="NCBI Taxonomy" id="329884"/>
    <lineage>
        <taxon>Eukaryota</taxon>
        <taxon>Fungi</taxon>
        <taxon>Dikarya</taxon>
        <taxon>Ascomycota</taxon>
        <taxon>Pezizomycotina</taxon>
        <taxon>Dothideomycetes</taxon>
        <taxon>Dothideomycetidae</taxon>
        <taxon>Mycosphaerellales</taxon>
        <taxon>Teratosphaeriaceae</taxon>
        <taxon>Friedmanniomyces</taxon>
    </lineage>
</organism>
<feature type="non-terminal residue" evidence="2">
    <location>
        <position position="1"/>
    </location>
</feature>
<evidence type="ECO:0008006" key="4">
    <source>
        <dbReference type="Google" id="ProtNLM"/>
    </source>
</evidence>
<evidence type="ECO:0000313" key="3">
    <source>
        <dbReference type="Proteomes" id="UP000309340"/>
    </source>
</evidence>
<comment type="caution">
    <text evidence="2">The sequence shown here is derived from an EMBL/GenBank/DDBJ whole genome shotgun (WGS) entry which is preliminary data.</text>
</comment>
<dbReference type="AlphaFoldDB" id="A0A4U0UMI3"/>
<keyword evidence="3" id="KW-1185">Reference proteome</keyword>
<dbReference type="Proteomes" id="UP000309340">
    <property type="component" value="Unassembled WGS sequence"/>
</dbReference>
<evidence type="ECO:0000256" key="1">
    <source>
        <dbReference type="SAM" id="MobiDB-lite"/>
    </source>
</evidence>
<feature type="region of interest" description="Disordered" evidence="1">
    <location>
        <begin position="106"/>
        <end position="131"/>
    </location>
</feature>
<sequence>KQSAETTRKRRSIEALDETTAKPDMAEQVAQLKDLVLQLIRRQQEEQKEEQQRRAGLEKEEQRRRAGLEKEEQRRRAGLESKLDELIKYRIEDRKELERLRTLLTENSVRKPTYANMTQLTKDHADPSRGR</sequence>
<feature type="compositionally biased region" description="Basic and acidic residues" evidence="1">
    <location>
        <begin position="121"/>
        <end position="131"/>
    </location>
</feature>
<feature type="region of interest" description="Disordered" evidence="1">
    <location>
        <begin position="44"/>
        <end position="79"/>
    </location>
</feature>
<accession>A0A4U0UMI3</accession>
<reference evidence="2 3" key="1">
    <citation type="submission" date="2017-03" db="EMBL/GenBank/DDBJ databases">
        <title>Genomes of endolithic fungi from Antarctica.</title>
        <authorList>
            <person name="Coleine C."/>
            <person name="Masonjones S."/>
            <person name="Stajich J.E."/>
        </authorList>
    </citation>
    <scope>NUCLEOTIDE SEQUENCE [LARGE SCALE GENOMIC DNA]</scope>
    <source>
        <strain evidence="2 3">CCFEE 5184</strain>
    </source>
</reference>
<name>A0A4U0UMI3_9PEZI</name>
<gene>
    <name evidence="2" type="ORF">B0A55_13469</name>
</gene>
<dbReference type="EMBL" id="NAJQ01002826">
    <property type="protein sequence ID" value="TKA36944.1"/>
    <property type="molecule type" value="Genomic_DNA"/>
</dbReference>
<evidence type="ECO:0000313" key="2">
    <source>
        <dbReference type="EMBL" id="TKA36944.1"/>
    </source>
</evidence>
<protein>
    <recommendedName>
        <fullName evidence="4">Pinin/SDK/MemA protein domain-containing protein</fullName>
    </recommendedName>
</protein>
<feature type="region of interest" description="Disordered" evidence="1">
    <location>
        <begin position="1"/>
        <end position="25"/>
    </location>
</feature>